<keyword evidence="3 4" id="KW-0732">Signal</keyword>
<evidence type="ECO:0000259" key="5">
    <source>
        <dbReference type="Pfam" id="PF13407"/>
    </source>
</evidence>
<evidence type="ECO:0000256" key="4">
    <source>
        <dbReference type="SAM" id="SignalP"/>
    </source>
</evidence>
<dbReference type="InterPro" id="IPR025997">
    <property type="entry name" value="SBP_2_dom"/>
</dbReference>
<evidence type="ECO:0000256" key="2">
    <source>
        <dbReference type="ARBA" id="ARBA00007639"/>
    </source>
</evidence>
<comment type="subcellular location">
    <subcellularLocation>
        <location evidence="1">Cell envelope</location>
    </subcellularLocation>
</comment>
<dbReference type="PANTHER" id="PTHR46847">
    <property type="entry name" value="D-ALLOSE-BINDING PERIPLASMIC PROTEIN-RELATED"/>
    <property type="match status" value="1"/>
</dbReference>
<dbReference type="InterPro" id="IPR028082">
    <property type="entry name" value="Peripla_BP_I"/>
</dbReference>
<dbReference type="EMBL" id="WNDQ01000013">
    <property type="protein sequence ID" value="KAF1022308.1"/>
    <property type="molecule type" value="Genomic_DNA"/>
</dbReference>
<evidence type="ECO:0000256" key="3">
    <source>
        <dbReference type="ARBA" id="ARBA00022729"/>
    </source>
</evidence>
<feature type="signal peptide" evidence="4">
    <location>
        <begin position="1"/>
        <end position="27"/>
    </location>
</feature>
<evidence type="ECO:0000256" key="1">
    <source>
        <dbReference type="ARBA" id="ARBA00004196"/>
    </source>
</evidence>
<evidence type="ECO:0000313" key="7">
    <source>
        <dbReference type="Proteomes" id="UP000461670"/>
    </source>
</evidence>
<dbReference type="GO" id="GO:0030313">
    <property type="term" value="C:cell envelope"/>
    <property type="evidence" value="ECO:0007669"/>
    <property type="project" value="UniProtKB-SubCell"/>
</dbReference>
<dbReference type="PANTHER" id="PTHR46847:SF3">
    <property type="entry name" value="GALACTOFURANOSE-BINDING PROTEIN YTFQ"/>
    <property type="match status" value="1"/>
</dbReference>
<dbReference type="SUPFAM" id="SSF53822">
    <property type="entry name" value="Periplasmic binding protein-like I"/>
    <property type="match status" value="1"/>
</dbReference>
<reference evidence="7" key="1">
    <citation type="journal article" date="2020" name="MBio">
        <title>Horizontal gene transfer to a defensive symbiont with a reduced genome amongst a multipartite beetle microbiome.</title>
        <authorList>
            <person name="Waterworth S.C."/>
            <person name="Florez L.V."/>
            <person name="Rees E.R."/>
            <person name="Hertweck C."/>
            <person name="Kaltenpoth M."/>
            <person name="Kwan J.C."/>
        </authorList>
    </citation>
    <scope>NUCLEOTIDE SEQUENCE [LARGE SCALE GENOMIC DNA]</scope>
</reference>
<gene>
    <name evidence="6" type="primary">ytfQ</name>
    <name evidence="6" type="ORF">GAK30_01279</name>
</gene>
<evidence type="ECO:0000313" key="6">
    <source>
        <dbReference type="EMBL" id="KAF1022308.1"/>
    </source>
</evidence>
<organism evidence="6 7">
    <name type="scientific">Paracidovorax wautersii</name>
    <dbReference type="NCBI Taxonomy" id="1177982"/>
    <lineage>
        <taxon>Bacteria</taxon>
        <taxon>Pseudomonadati</taxon>
        <taxon>Pseudomonadota</taxon>
        <taxon>Betaproteobacteria</taxon>
        <taxon>Burkholderiales</taxon>
        <taxon>Comamonadaceae</taxon>
        <taxon>Paracidovorax</taxon>
    </lineage>
</organism>
<protein>
    <submittedName>
        <fullName evidence="6">ABC transporter periplasmic-binding protein YtfQ</fullName>
    </submittedName>
</protein>
<accession>A0A7V8FQ89</accession>
<dbReference type="Gene3D" id="3.40.50.2300">
    <property type="match status" value="2"/>
</dbReference>
<dbReference type="Pfam" id="PF13407">
    <property type="entry name" value="Peripla_BP_4"/>
    <property type="match status" value="1"/>
</dbReference>
<dbReference type="GO" id="GO:0030246">
    <property type="term" value="F:carbohydrate binding"/>
    <property type="evidence" value="ECO:0007669"/>
    <property type="project" value="UniProtKB-ARBA"/>
</dbReference>
<dbReference type="Proteomes" id="UP000461670">
    <property type="component" value="Unassembled WGS sequence"/>
</dbReference>
<proteinExistence type="inferred from homology"/>
<name>A0A7V8FQ89_9BURK</name>
<dbReference type="CDD" id="cd06309">
    <property type="entry name" value="PBP1_galactofuranose_YtfQ-like"/>
    <property type="match status" value="1"/>
</dbReference>
<feature type="domain" description="Periplasmic binding protein" evidence="5">
    <location>
        <begin position="38"/>
        <end position="157"/>
    </location>
</feature>
<dbReference type="AlphaFoldDB" id="A0A7V8FQ89"/>
<sequence length="280" mass="30480">MTMNRRTLNTALAAASLAGLLPASVYAQKKIVLGFAQVGAESEWRTANTESIKSAAKDAGIELKFSDAQQKQENQIKAIRSYIAQKVDVIAFSPVVESGWETVLREAKAAKIPVVLTDRAVNTKDDTLYVTFMGSDFVEEGRKAGRWLVDKMKGQTGDFTRAKGKEVMEAFLKAEGKKINVLFAHNDDMAIGAIQAIEEAGLKPAKDITIISIDAVKGAFEAMIAGKLNVSVECSPLLGPQLMQAVKDIKDGKTLPKRIVTEEGIFPMEVAAKEFPNRKY</sequence>
<comment type="similarity">
    <text evidence="2">Belongs to the bacterial solute-binding protein 2 family.</text>
</comment>
<feature type="chain" id="PRO_5030592382" evidence="4">
    <location>
        <begin position="28"/>
        <end position="280"/>
    </location>
</feature>
<comment type="caution">
    <text evidence="6">The sequence shown here is derived from an EMBL/GenBank/DDBJ whole genome shotgun (WGS) entry which is preliminary data.</text>
</comment>